<evidence type="ECO:0008006" key="4">
    <source>
        <dbReference type="Google" id="ProtNLM"/>
    </source>
</evidence>
<dbReference type="PANTHER" id="PTHR13379">
    <property type="entry name" value="UNCHARACTERIZED DUF1308"/>
    <property type="match status" value="1"/>
</dbReference>
<sequence length="652" mass="71761">MSSAIDDASPHPALQQLKIRLQNIHDAISTYQPLTAKPPILDSSLNTGTDTSDDGQWLQQEHIQGLKKLRDSVKVDLDVLEKFLSTPGSAHLPPLSTNAPYLIAVWNEVLCAPPPVDAVFKSMPLTGPSADQRQRGAQRPPAVKVDVVADNGKRWIRVNTVKNARMLAEFREIDSYLTDSDDSDYEKLEDARPTLAQAEFDNSILRMGRSLLAAAKANLIDGTSEIPRITLRLTRLDPSPPLGSEEENDPRILQTLQLLRGMGIDVELGERRGSDFPAPANEPSPASSSSPSTSSILLEPTININLDLSVLIALISDLTHSPLPKTVEEANTRFIPPQHYREWKQKKNGMYGKKRVRSKEIPPSESPIPSRGETDVRDIPSELAKHSRALTNQLLQEMVKGLLQEIHERISVIDARSTAKVKFWTTLEARDRCLRIISKIGGASEKRRAHALFHAVSTLSPEVLSAEDAEDLFWRDSRYAPKFIALFPINLYPASSAPGVALVPEASGNRSQPPFFRALAKTCEDILAQETIPNPRPRFGAVVTNDESLDDTEEIQGAIVTKANPRLTAHTVQSLLWGAELGWTTLTANKTSIRAILREMKLARISGRLDCLSDEDAKDEVPGIEGNLTAAIWVVDPRSLAEGMSNQSRASV</sequence>
<dbReference type="AlphaFoldDB" id="A0A369JW58"/>
<feature type="compositionally biased region" description="Low complexity" evidence="1">
    <location>
        <begin position="277"/>
        <end position="294"/>
    </location>
</feature>
<dbReference type="STRING" id="39966.A0A369JW58"/>
<accession>A0A369JW58</accession>
<feature type="compositionally biased region" description="Basic residues" evidence="1">
    <location>
        <begin position="347"/>
        <end position="357"/>
    </location>
</feature>
<evidence type="ECO:0000313" key="2">
    <source>
        <dbReference type="EMBL" id="RDB23624.1"/>
    </source>
</evidence>
<feature type="region of interest" description="Disordered" evidence="1">
    <location>
        <begin position="270"/>
        <end position="294"/>
    </location>
</feature>
<dbReference type="OrthoDB" id="14527at2759"/>
<dbReference type="EMBL" id="LUEZ02000046">
    <property type="protein sequence ID" value="RDB23624.1"/>
    <property type="molecule type" value="Genomic_DNA"/>
</dbReference>
<proteinExistence type="predicted"/>
<feature type="compositionally biased region" description="Low complexity" evidence="1">
    <location>
        <begin position="361"/>
        <end position="370"/>
    </location>
</feature>
<evidence type="ECO:0000313" key="3">
    <source>
        <dbReference type="Proteomes" id="UP000076154"/>
    </source>
</evidence>
<dbReference type="Proteomes" id="UP000076154">
    <property type="component" value="Unassembled WGS sequence"/>
</dbReference>
<comment type="caution">
    <text evidence="2">The sequence shown here is derived from an EMBL/GenBank/DDBJ whole genome shotgun (WGS) entry which is preliminary data.</text>
</comment>
<name>A0A369JW58_HYPMA</name>
<feature type="region of interest" description="Disordered" evidence="1">
    <location>
        <begin position="347"/>
        <end position="375"/>
    </location>
</feature>
<dbReference type="PANTHER" id="PTHR13379:SF0">
    <property type="entry name" value="UPF0415 PROTEIN C7ORF25"/>
    <property type="match status" value="1"/>
</dbReference>
<protein>
    <recommendedName>
        <fullName evidence="4">DUF1308 domain-containing protein</fullName>
    </recommendedName>
</protein>
<dbReference type="InParanoid" id="A0A369JW58"/>
<reference evidence="2" key="1">
    <citation type="submission" date="2018-04" db="EMBL/GenBank/DDBJ databases">
        <title>Whole genome sequencing of Hypsizygus marmoreus.</title>
        <authorList>
            <person name="Choi I.-G."/>
            <person name="Min B."/>
            <person name="Kim J.-G."/>
            <person name="Kim S."/>
            <person name="Oh Y.-L."/>
            <person name="Kong W.-S."/>
            <person name="Park H."/>
            <person name="Jeong J."/>
            <person name="Song E.-S."/>
        </authorList>
    </citation>
    <scope>NUCLEOTIDE SEQUENCE [LARGE SCALE GENOMIC DNA]</scope>
    <source>
        <strain evidence="2">51987-8</strain>
    </source>
</reference>
<gene>
    <name evidence="2" type="ORF">Hypma_009502</name>
</gene>
<keyword evidence="3" id="KW-1185">Reference proteome</keyword>
<organism evidence="2 3">
    <name type="scientific">Hypsizygus marmoreus</name>
    <name type="common">White beech mushroom</name>
    <name type="synonym">Agaricus marmoreus</name>
    <dbReference type="NCBI Taxonomy" id="39966"/>
    <lineage>
        <taxon>Eukaryota</taxon>
        <taxon>Fungi</taxon>
        <taxon>Dikarya</taxon>
        <taxon>Basidiomycota</taxon>
        <taxon>Agaricomycotina</taxon>
        <taxon>Agaricomycetes</taxon>
        <taxon>Agaricomycetidae</taxon>
        <taxon>Agaricales</taxon>
        <taxon>Tricholomatineae</taxon>
        <taxon>Lyophyllaceae</taxon>
        <taxon>Hypsizygus</taxon>
    </lineage>
</organism>
<evidence type="ECO:0000256" key="1">
    <source>
        <dbReference type="SAM" id="MobiDB-lite"/>
    </source>
</evidence>